<keyword evidence="1" id="KW-0805">Transcription regulation</keyword>
<evidence type="ECO:0000256" key="3">
    <source>
        <dbReference type="ARBA" id="ARBA00023163"/>
    </source>
</evidence>
<dbReference type="EMBL" id="JAJJMM010000001">
    <property type="protein sequence ID" value="MCC9065386.1"/>
    <property type="molecule type" value="Genomic_DNA"/>
</dbReference>
<gene>
    <name evidence="5" type="ORF">LNP81_20480</name>
</gene>
<evidence type="ECO:0000256" key="2">
    <source>
        <dbReference type="ARBA" id="ARBA00023125"/>
    </source>
</evidence>
<dbReference type="RefSeq" id="WP_230039067.1">
    <property type="nucleotide sequence ID" value="NZ_JAJJMM010000001.1"/>
</dbReference>
<evidence type="ECO:0000313" key="6">
    <source>
        <dbReference type="Proteomes" id="UP001430679"/>
    </source>
</evidence>
<dbReference type="PROSITE" id="PS01124">
    <property type="entry name" value="HTH_ARAC_FAMILY_2"/>
    <property type="match status" value="1"/>
</dbReference>
<keyword evidence="2" id="KW-0238">DNA-binding</keyword>
<dbReference type="SUPFAM" id="SSF46689">
    <property type="entry name" value="Homeodomain-like"/>
    <property type="match status" value="1"/>
</dbReference>
<keyword evidence="6" id="KW-1185">Reference proteome</keyword>
<dbReference type="PANTHER" id="PTHR43280">
    <property type="entry name" value="ARAC-FAMILY TRANSCRIPTIONAL REGULATOR"/>
    <property type="match status" value="1"/>
</dbReference>
<dbReference type="Pfam" id="PF12833">
    <property type="entry name" value="HTH_18"/>
    <property type="match status" value="1"/>
</dbReference>
<accession>A0ABS8MK90</accession>
<evidence type="ECO:0000256" key="1">
    <source>
        <dbReference type="ARBA" id="ARBA00023015"/>
    </source>
</evidence>
<dbReference type="InterPro" id="IPR018060">
    <property type="entry name" value="HTH_AraC"/>
</dbReference>
<dbReference type="Proteomes" id="UP001430679">
    <property type="component" value="Unassembled WGS sequence"/>
</dbReference>
<reference evidence="5" key="1">
    <citation type="submission" date="2021-11" db="EMBL/GenBank/DDBJ databases">
        <title>Description of novel Flavobacterium species.</title>
        <authorList>
            <person name="Saticioglu I.B."/>
            <person name="Ay H."/>
            <person name="Altun S."/>
            <person name="Duman M."/>
        </authorList>
    </citation>
    <scope>NUCLEOTIDE SEQUENCE</scope>
    <source>
        <strain evidence="5">F-30</strain>
    </source>
</reference>
<dbReference type="Gene3D" id="1.10.10.60">
    <property type="entry name" value="Homeodomain-like"/>
    <property type="match status" value="1"/>
</dbReference>
<dbReference type="PANTHER" id="PTHR43280:SF32">
    <property type="entry name" value="TRANSCRIPTIONAL REGULATORY PROTEIN"/>
    <property type="match status" value="1"/>
</dbReference>
<sequence length="288" mass="33893">MKKKSNIELHTKELDNLGLQVREIAANNIDFSGHLTKAHRDDHYVFYIQQEGLIELMIDFKNHQIKDQALFFIAPGQVHYYTKQVDSKGHFIFLNPSYLQNTYRRIFDAHQNISQVVPIQNVVLFNIAALLFNQVAEAVGDIQKNIIRSLVDSLMGMMVLEFSKNENYLKKGIDRKTELTFQFRQLVQRHFLELKRPKDYAALLHISVPYLNEMVKEQTGCASSYWIQHEILLEAKRLLFYTQLNTKEIAFALQYEDHTYFSRFFKKNEGITPLEFRKNYCDLSNQNS</sequence>
<evidence type="ECO:0000313" key="5">
    <source>
        <dbReference type="EMBL" id="MCC9065386.1"/>
    </source>
</evidence>
<dbReference type="SUPFAM" id="SSF51215">
    <property type="entry name" value="Regulatory protein AraC"/>
    <property type="match status" value="1"/>
</dbReference>
<dbReference type="InterPro" id="IPR003313">
    <property type="entry name" value="AraC-bd"/>
</dbReference>
<dbReference type="Pfam" id="PF02311">
    <property type="entry name" value="AraC_binding"/>
    <property type="match status" value="1"/>
</dbReference>
<dbReference type="InterPro" id="IPR037923">
    <property type="entry name" value="HTH-like"/>
</dbReference>
<comment type="caution">
    <text evidence="5">The sequence shown here is derived from an EMBL/GenBank/DDBJ whole genome shotgun (WGS) entry which is preliminary data.</text>
</comment>
<evidence type="ECO:0000259" key="4">
    <source>
        <dbReference type="PROSITE" id="PS01124"/>
    </source>
</evidence>
<organism evidence="5 6">
    <name type="scientific">Flavobacterium piscisymbiosum</name>
    <dbReference type="NCBI Taxonomy" id="2893753"/>
    <lineage>
        <taxon>Bacteria</taxon>
        <taxon>Pseudomonadati</taxon>
        <taxon>Bacteroidota</taxon>
        <taxon>Flavobacteriia</taxon>
        <taxon>Flavobacteriales</taxon>
        <taxon>Flavobacteriaceae</taxon>
        <taxon>Flavobacterium</taxon>
    </lineage>
</organism>
<name>A0ABS8MK90_9FLAO</name>
<dbReference type="SMART" id="SM00342">
    <property type="entry name" value="HTH_ARAC"/>
    <property type="match status" value="1"/>
</dbReference>
<dbReference type="InterPro" id="IPR009057">
    <property type="entry name" value="Homeodomain-like_sf"/>
</dbReference>
<keyword evidence="3" id="KW-0804">Transcription</keyword>
<protein>
    <submittedName>
        <fullName evidence="5">AraC family transcriptional regulator</fullName>
    </submittedName>
</protein>
<feature type="domain" description="HTH araC/xylS-type" evidence="4">
    <location>
        <begin position="181"/>
        <end position="279"/>
    </location>
</feature>
<proteinExistence type="predicted"/>